<evidence type="ECO:0000313" key="1">
    <source>
        <dbReference type="EMBL" id="TWT98298.1"/>
    </source>
</evidence>
<accession>A0A5C6AG58</accession>
<comment type="caution">
    <text evidence="1">The sequence shown here is derived from an EMBL/GenBank/DDBJ whole genome shotgun (WGS) entry which is preliminary data.</text>
</comment>
<organism evidence="1 2">
    <name type="scientific">Stieleria varia</name>
    <dbReference type="NCBI Taxonomy" id="2528005"/>
    <lineage>
        <taxon>Bacteria</taxon>
        <taxon>Pseudomonadati</taxon>
        <taxon>Planctomycetota</taxon>
        <taxon>Planctomycetia</taxon>
        <taxon>Pirellulales</taxon>
        <taxon>Pirellulaceae</taxon>
        <taxon>Stieleria</taxon>
    </lineage>
</organism>
<dbReference type="OrthoDB" id="3399356at2"/>
<gene>
    <name evidence="1" type="ORF">Pla52n_48090</name>
</gene>
<dbReference type="Proteomes" id="UP000320176">
    <property type="component" value="Unassembled WGS sequence"/>
</dbReference>
<sequence>MAQPKLDEDLLQRLAALAARLDGGDENADASILAEFNQLAGTSIPFSEFQGIYGAEEHIDYVRRVLTDRVTEALPGLERDTLATMFAKVLADPCDNAYLQYVFTTIKKTFGDNQISDLVFWPGEYFGDGDNQRELTPELMADAVLERYAKRQSR</sequence>
<reference evidence="1 2" key="1">
    <citation type="submission" date="2019-02" db="EMBL/GenBank/DDBJ databases">
        <title>Deep-cultivation of Planctomycetes and their phenomic and genomic characterization uncovers novel biology.</title>
        <authorList>
            <person name="Wiegand S."/>
            <person name="Jogler M."/>
            <person name="Boedeker C."/>
            <person name="Pinto D."/>
            <person name="Vollmers J."/>
            <person name="Rivas-Marin E."/>
            <person name="Kohn T."/>
            <person name="Peeters S.H."/>
            <person name="Heuer A."/>
            <person name="Rast P."/>
            <person name="Oberbeckmann S."/>
            <person name="Bunk B."/>
            <person name="Jeske O."/>
            <person name="Meyerdierks A."/>
            <person name="Storesund J.E."/>
            <person name="Kallscheuer N."/>
            <person name="Luecker S."/>
            <person name="Lage O.M."/>
            <person name="Pohl T."/>
            <person name="Merkel B.J."/>
            <person name="Hornburger P."/>
            <person name="Mueller R.-W."/>
            <person name="Bruemmer F."/>
            <person name="Labrenz M."/>
            <person name="Spormann A.M."/>
            <person name="Op Den Camp H."/>
            <person name="Overmann J."/>
            <person name="Amann R."/>
            <person name="Jetten M.S.M."/>
            <person name="Mascher T."/>
            <person name="Medema M.H."/>
            <person name="Devos D.P."/>
            <person name="Kaster A.-K."/>
            <person name="Ovreas L."/>
            <person name="Rohde M."/>
            <person name="Galperin M.Y."/>
            <person name="Jogler C."/>
        </authorList>
    </citation>
    <scope>NUCLEOTIDE SEQUENCE [LARGE SCALE GENOMIC DNA]</scope>
    <source>
        <strain evidence="1 2">Pla52n</strain>
    </source>
</reference>
<keyword evidence="2" id="KW-1185">Reference proteome</keyword>
<proteinExistence type="predicted"/>
<dbReference type="EMBL" id="SJPN01000006">
    <property type="protein sequence ID" value="TWT98298.1"/>
    <property type="molecule type" value="Genomic_DNA"/>
</dbReference>
<evidence type="ECO:0000313" key="2">
    <source>
        <dbReference type="Proteomes" id="UP000320176"/>
    </source>
</evidence>
<protein>
    <submittedName>
        <fullName evidence="1">Uncharacterized protein</fullName>
    </submittedName>
</protein>
<dbReference type="RefSeq" id="WP_146521912.1">
    <property type="nucleotide sequence ID" value="NZ_CP151726.1"/>
</dbReference>
<dbReference type="AlphaFoldDB" id="A0A5C6AG58"/>
<name>A0A5C6AG58_9BACT</name>